<feature type="region of interest" description="Disordered" evidence="1">
    <location>
        <begin position="1"/>
        <end position="76"/>
    </location>
</feature>
<gene>
    <name evidence="2" type="ORF">Pmani_013678</name>
</gene>
<name>A0AAE1PX17_9EUCA</name>
<protein>
    <submittedName>
        <fullName evidence="2">Uncharacterized protein</fullName>
    </submittedName>
</protein>
<dbReference type="AlphaFoldDB" id="A0AAE1PX17"/>
<evidence type="ECO:0000256" key="1">
    <source>
        <dbReference type="SAM" id="MobiDB-lite"/>
    </source>
</evidence>
<sequence>MEEKREDGKECMRENEKGCGRKEKRYKGVHEGELEGTWKRKEETESEREKRQTGGRIIGRDVEGKRRDTKEYRREN</sequence>
<dbReference type="EMBL" id="JAWZYT010001148">
    <property type="protein sequence ID" value="KAK4315074.1"/>
    <property type="molecule type" value="Genomic_DNA"/>
</dbReference>
<keyword evidence="3" id="KW-1185">Reference proteome</keyword>
<organism evidence="2 3">
    <name type="scientific">Petrolisthes manimaculis</name>
    <dbReference type="NCBI Taxonomy" id="1843537"/>
    <lineage>
        <taxon>Eukaryota</taxon>
        <taxon>Metazoa</taxon>
        <taxon>Ecdysozoa</taxon>
        <taxon>Arthropoda</taxon>
        <taxon>Crustacea</taxon>
        <taxon>Multicrustacea</taxon>
        <taxon>Malacostraca</taxon>
        <taxon>Eumalacostraca</taxon>
        <taxon>Eucarida</taxon>
        <taxon>Decapoda</taxon>
        <taxon>Pleocyemata</taxon>
        <taxon>Anomura</taxon>
        <taxon>Galatheoidea</taxon>
        <taxon>Porcellanidae</taxon>
        <taxon>Petrolisthes</taxon>
    </lineage>
</organism>
<reference evidence="2" key="1">
    <citation type="submission" date="2023-11" db="EMBL/GenBank/DDBJ databases">
        <title>Genome assemblies of two species of porcelain crab, Petrolisthes cinctipes and Petrolisthes manimaculis (Anomura: Porcellanidae).</title>
        <authorList>
            <person name="Angst P."/>
        </authorList>
    </citation>
    <scope>NUCLEOTIDE SEQUENCE</scope>
    <source>
        <strain evidence="2">PB745_02</strain>
        <tissue evidence="2">Gill</tissue>
    </source>
</reference>
<dbReference type="Proteomes" id="UP001292094">
    <property type="component" value="Unassembled WGS sequence"/>
</dbReference>
<evidence type="ECO:0000313" key="3">
    <source>
        <dbReference type="Proteomes" id="UP001292094"/>
    </source>
</evidence>
<comment type="caution">
    <text evidence="2">The sequence shown here is derived from an EMBL/GenBank/DDBJ whole genome shotgun (WGS) entry which is preliminary data.</text>
</comment>
<evidence type="ECO:0000313" key="2">
    <source>
        <dbReference type="EMBL" id="KAK4315074.1"/>
    </source>
</evidence>
<proteinExistence type="predicted"/>
<accession>A0AAE1PX17</accession>